<evidence type="ECO:0000313" key="3">
    <source>
        <dbReference type="EMBL" id="SFU04413.1"/>
    </source>
</evidence>
<dbReference type="GO" id="GO:0007156">
    <property type="term" value="P:homophilic cell adhesion via plasma membrane adhesion molecules"/>
    <property type="evidence" value="ECO:0007669"/>
    <property type="project" value="InterPro"/>
</dbReference>
<evidence type="ECO:0000256" key="1">
    <source>
        <dbReference type="SAM" id="MobiDB-lite"/>
    </source>
</evidence>
<dbReference type="EMBL" id="FPBD01000007">
    <property type="protein sequence ID" value="SFU04413.1"/>
    <property type="molecule type" value="Genomic_DNA"/>
</dbReference>
<dbReference type="Pfam" id="PF17963">
    <property type="entry name" value="Big_9"/>
    <property type="match status" value="1"/>
</dbReference>
<dbReference type="SUPFAM" id="SSF49313">
    <property type="entry name" value="Cadherin-like"/>
    <property type="match status" value="1"/>
</dbReference>
<feature type="compositionally biased region" description="Polar residues" evidence="1">
    <location>
        <begin position="136"/>
        <end position="147"/>
    </location>
</feature>
<dbReference type="Proteomes" id="UP000183371">
    <property type="component" value="Unassembled WGS sequence"/>
</dbReference>
<name>A0A1I7CYC7_9HYPH</name>
<keyword evidence="4" id="KW-1185">Reference proteome</keyword>
<dbReference type="Gene3D" id="2.150.10.10">
    <property type="entry name" value="Serralysin-like metalloprotease, C-terminal"/>
    <property type="match status" value="1"/>
</dbReference>
<accession>A0A1I7CYC7</accession>
<dbReference type="SUPFAM" id="SSF51120">
    <property type="entry name" value="beta-Roll"/>
    <property type="match status" value="1"/>
</dbReference>
<dbReference type="InterPro" id="IPR015919">
    <property type="entry name" value="Cadherin-like_sf"/>
</dbReference>
<dbReference type="GO" id="GO:0016020">
    <property type="term" value="C:membrane"/>
    <property type="evidence" value="ECO:0007669"/>
    <property type="project" value="InterPro"/>
</dbReference>
<dbReference type="Gene3D" id="2.60.40.3440">
    <property type="match status" value="1"/>
</dbReference>
<sequence length="1578" mass="167472">MAHINSAPKNTPVLQSPPPILLAEPLPHSRGAILLKRENGQLVDLSNTIGTAQLARDGTQLHIRQADGQIIVIEGFFGGPANEFFILMPSGPLTTQSQFLAAVQIDAALELGSFQEDVPSPAQSRTNKPAEESHQSSDTASFPTLHQTPRLAELSSATSHSHFAESNNSNLEGAPFALSKTSNPESIAVPQFSPADLYVQPNSIVSRANDLPILKVEEASFRTSTDISVSDSLAIDFGVDGTNSRALLFTLDAAGRPLGRSGDPLDITSGGARVLFQSEFGLQGQHVLKGLKGDGTLVFKVTLDPTSPNGTYIYQQFAQLDHPADTSDLLLSFRFIAKDADGDSLVSYLDLRVTDDPMPSEWNLTATVSEAGLAGGSDGDPNSASTSGILPMGSQQGPVTLTWDDPTPTSGFSFAQEGQTLLILQGGQIVLSVSLNASTGTYSVTQHNTIINAGNGDAVFNLNFSATNIRGQSATGTLIVTSLDDTPKAFPLNQIVFDESQLSDEAELSFSSDYLPHNAGADGANISWQLPEDPDGLIYIIEGQMLSVKQGDTLILTAQFTDGKGAYTVKQHNPLQHTNGLDQEEIKLHYVITDGDGDTAQGHISVSIKDDSPTVGAPIELTLSDEAFTQADQSSTSAEDSLGLTGVLPVSAGVDGVQVSWTEAPLPTGFSWDLSDDKITLLQGTTAIFSATLNSASGAYSVTQHAPLNHSQSVDQFQLRYIAADSDGDAATGTLQISISDSVPVASSAPESISLSETDLFEARMNGDASISQSGTLNVQWGADVGSTKALSFSSSMSGTPAPFAVNGAQVFYSLSGIGNELVAKTQDGTLVFKVTLDSGNTGSYTVEFFTPIDHAAPSEISMVFDIVATDGDGDTLPLSFSFDIADGKSIAVADQFTGKEDTPLVLDLLGNDILNSEGYSVHIVLAPAKGHLTQNADNTFNYTGHPNANGSDSFSYYIQDADGERSETVTVSIELSPENDAPIFSGVGQDTPFHLTVEDNGPQDVFTANASDADGDSLHFFLQGPDAAHFNIDAQTGKVSWKNDISYDVPADQDGDNIYDVTIVARDPSGAEASQDYQIQVTEGHNTPPPPPTVYLHTREAGSYQVSWDFDFDNYTSNISDDIRSDAWKEYGDDGLAAASNDGSSDIYIDEATGGLVLTDQSSASANGDDNLASLSKTFDLTGAQSAQLSLSYTANFSSSETSKLFYIEVMMADGSVQRIAEITDTEDHSQSRTINLDLSDHISSATTIRLVAPGDLTSADTLRISDLTVSIEQLAPLEEQHLDATYQIDGEDLAVAKSAKIDGLQEPITGLTVKLFNAQNGDVLNYTAIDGINGELQDSDNGVLTLNFSGNLNASIYQNLINSLTFSTNSDSLEARSLSVILHTESGSSSPSISTIHMLPNVDGETGSDKNPVDGTSADDTLRGTEGDDAINGFEGSDHLYAGEGQDTLTGGEGSDIYFFEQLDGAADHIADYKANSQNGTDRDIIDISKLLKDYGEGGLDQYRFFTDQYVRLVKDPNGQYTLQVDLDAYDNDHSWETLTTLEIQNADVPGASVSIDVFSVATEFEIPIENAFPIT</sequence>
<reference evidence="4" key="1">
    <citation type="submission" date="2016-10" db="EMBL/GenBank/DDBJ databases">
        <authorList>
            <person name="Varghese N."/>
            <person name="Submissions S."/>
        </authorList>
    </citation>
    <scope>NUCLEOTIDE SEQUENCE [LARGE SCALE GENOMIC DNA]</scope>
    <source>
        <strain evidence="4">DSM 17465</strain>
    </source>
</reference>
<feature type="region of interest" description="Disordered" evidence="1">
    <location>
        <begin position="116"/>
        <end position="177"/>
    </location>
</feature>
<feature type="region of interest" description="Disordered" evidence="1">
    <location>
        <begin position="1388"/>
        <end position="1429"/>
    </location>
</feature>
<dbReference type="InterPro" id="IPR002126">
    <property type="entry name" value="Cadherin-like_dom"/>
</dbReference>
<protein>
    <recommendedName>
        <fullName evidence="2">Cadherin domain-containing protein</fullName>
    </recommendedName>
</protein>
<feature type="compositionally biased region" description="Polar residues" evidence="1">
    <location>
        <begin position="155"/>
        <end position="171"/>
    </location>
</feature>
<feature type="domain" description="Cadherin" evidence="2">
    <location>
        <begin position="990"/>
        <end position="1095"/>
    </location>
</feature>
<proteinExistence type="predicted"/>
<dbReference type="Pfam" id="PF19116">
    <property type="entry name" value="DUF5801"/>
    <property type="match status" value="1"/>
</dbReference>
<dbReference type="InterPro" id="IPR011049">
    <property type="entry name" value="Serralysin-like_metalloprot_C"/>
</dbReference>
<dbReference type="PROSITE" id="PS50268">
    <property type="entry name" value="CADHERIN_2"/>
    <property type="match status" value="1"/>
</dbReference>
<gene>
    <name evidence="3" type="ORF">SAMN05444141_10723</name>
</gene>
<dbReference type="GO" id="GO:0005509">
    <property type="term" value="F:calcium ion binding"/>
    <property type="evidence" value="ECO:0007669"/>
    <property type="project" value="InterPro"/>
</dbReference>
<dbReference type="InterPro" id="IPR018511">
    <property type="entry name" value="Hemolysin-typ_Ca-bd_CS"/>
</dbReference>
<dbReference type="PROSITE" id="PS00330">
    <property type="entry name" value="HEMOLYSIN_CALCIUM"/>
    <property type="match status" value="1"/>
</dbReference>
<dbReference type="RefSeq" id="WP_083417211.1">
    <property type="nucleotide sequence ID" value="NZ_FPBD01000007.1"/>
</dbReference>
<organism evidence="3 4">
    <name type="scientific">Pseudovibrio denitrificans</name>
    <dbReference type="NCBI Taxonomy" id="258256"/>
    <lineage>
        <taxon>Bacteria</taxon>
        <taxon>Pseudomonadati</taxon>
        <taxon>Pseudomonadota</taxon>
        <taxon>Alphaproteobacteria</taxon>
        <taxon>Hyphomicrobiales</taxon>
        <taxon>Stappiaceae</taxon>
        <taxon>Pseudovibrio</taxon>
    </lineage>
</organism>
<dbReference type="InterPro" id="IPR001343">
    <property type="entry name" value="Hemolysn_Ca-bd"/>
</dbReference>
<dbReference type="Gene3D" id="2.60.40.60">
    <property type="entry name" value="Cadherins"/>
    <property type="match status" value="1"/>
</dbReference>
<evidence type="ECO:0000313" key="4">
    <source>
        <dbReference type="Proteomes" id="UP000183371"/>
    </source>
</evidence>
<evidence type="ECO:0000259" key="2">
    <source>
        <dbReference type="PROSITE" id="PS50268"/>
    </source>
</evidence>
<dbReference type="CDD" id="cd11304">
    <property type="entry name" value="Cadherin_repeat"/>
    <property type="match status" value="1"/>
</dbReference>
<dbReference type="Pfam" id="PF00353">
    <property type="entry name" value="HemolysinCabind"/>
    <property type="match status" value="1"/>
</dbReference>
<dbReference type="InterPro" id="IPR043824">
    <property type="entry name" value="DUF5801"/>
</dbReference>